<keyword evidence="3" id="KW-1185">Reference proteome</keyword>
<accession>A0AA37XHQ5</accession>
<dbReference type="Proteomes" id="UP001157161">
    <property type="component" value="Unassembled WGS sequence"/>
</dbReference>
<evidence type="ECO:0000256" key="1">
    <source>
        <dbReference type="SAM" id="MobiDB-lite"/>
    </source>
</evidence>
<dbReference type="AlphaFoldDB" id="A0AA37XHQ5"/>
<comment type="caution">
    <text evidence="2">The sequence shown here is derived from an EMBL/GenBank/DDBJ whole genome shotgun (WGS) entry which is preliminary data.</text>
</comment>
<feature type="region of interest" description="Disordered" evidence="1">
    <location>
        <begin position="43"/>
        <end position="63"/>
    </location>
</feature>
<gene>
    <name evidence="2" type="ORF">GCM10025875_31190</name>
</gene>
<name>A0AA37XHQ5_9MICO</name>
<dbReference type="EMBL" id="BSUM01000001">
    <property type="protein sequence ID" value="GMA33127.1"/>
    <property type="molecule type" value="Genomic_DNA"/>
</dbReference>
<organism evidence="2 3">
    <name type="scientific">Litorihabitans aurantiacus</name>
    <dbReference type="NCBI Taxonomy" id="1930061"/>
    <lineage>
        <taxon>Bacteria</taxon>
        <taxon>Bacillati</taxon>
        <taxon>Actinomycetota</taxon>
        <taxon>Actinomycetes</taxon>
        <taxon>Micrococcales</taxon>
        <taxon>Beutenbergiaceae</taxon>
        <taxon>Litorihabitans</taxon>
    </lineage>
</organism>
<sequence>MRDGVLAEVVVHDAWRRALRPGQLREAVLDAAREAAVDAVTASARASTGQGSATGAPDPTTAAGERLEPARLPAVSPHAPSEQSLAAMSDVLDELTSGLRTMLDRIDAEDAAPDGAAPSPARTMRRMAHVTLTFEGPALVDVALDLAWVAEVDAAALTRELRGALASPSRSDGPAAAATSDDLARLQALAALAQDPPSLAARLRLRD</sequence>
<evidence type="ECO:0000313" key="2">
    <source>
        <dbReference type="EMBL" id="GMA33127.1"/>
    </source>
</evidence>
<evidence type="ECO:0000313" key="3">
    <source>
        <dbReference type="Proteomes" id="UP001157161"/>
    </source>
</evidence>
<proteinExistence type="predicted"/>
<reference evidence="2" key="2">
    <citation type="submission" date="2023-02" db="EMBL/GenBank/DDBJ databases">
        <authorList>
            <person name="Sun Q."/>
            <person name="Mori K."/>
        </authorList>
    </citation>
    <scope>NUCLEOTIDE SEQUENCE</scope>
    <source>
        <strain evidence="2">NBRC 112290</strain>
    </source>
</reference>
<dbReference type="RefSeq" id="WP_284251806.1">
    <property type="nucleotide sequence ID" value="NZ_BSUM01000001.1"/>
</dbReference>
<protein>
    <submittedName>
        <fullName evidence="2">Uncharacterized protein</fullName>
    </submittedName>
</protein>
<reference evidence="2" key="1">
    <citation type="journal article" date="2014" name="Int. J. Syst. Evol. Microbiol.">
        <title>Complete genome sequence of Corynebacterium casei LMG S-19264T (=DSM 44701T), isolated from a smear-ripened cheese.</title>
        <authorList>
            <consortium name="US DOE Joint Genome Institute (JGI-PGF)"/>
            <person name="Walter F."/>
            <person name="Albersmeier A."/>
            <person name="Kalinowski J."/>
            <person name="Ruckert C."/>
        </authorList>
    </citation>
    <scope>NUCLEOTIDE SEQUENCE</scope>
    <source>
        <strain evidence="2">NBRC 112290</strain>
    </source>
</reference>